<keyword evidence="5" id="KW-1185">Reference proteome</keyword>
<protein>
    <recommendedName>
        <fullName evidence="3">Prepilin type IV endopeptidase peptidase domain-containing protein</fullName>
    </recommendedName>
</protein>
<dbReference type="GO" id="GO:0004190">
    <property type="term" value="F:aspartic-type endopeptidase activity"/>
    <property type="evidence" value="ECO:0007669"/>
    <property type="project" value="InterPro"/>
</dbReference>
<feature type="transmembrane region" description="Helical" evidence="2">
    <location>
        <begin position="89"/>
        <end position="107"/>
    </location>
</feature>
<dbReference type="PANTHER" id="PTHR30487:SF0">
    <property type="entry name" value="PREPILIN LEADER PEPTIDASE_N-METHYLTRANSFERASE-RELATED"/>
    <property type="match status" value="1"/>
</dbReference>
<dbReference type="GO" id="GO:0006465">
    <property type="term" value="P:signal peptide processing"/>
    <property type="evidence" value="ECO:0007669"/>
    <property type="project" value="TreeGrafter"/>
</dbReference>
<feature type="transmembrane region" description="Helical" evidence="2">
    <location>
        <begin position="66"/>
        <end position="82"/>
    </location>
</feature>
<dbReference type="Gene3D" id="1.20.120.1220">
    <property type="match status" value="1"/>
</dbReference>
<comment type="similarity">
    <text evidence="1">Belongs to the peptidase A24 family.</text>
</comment>
<dbReference type="EMBL" id="CP021434">
    <property type="protein sequence ID" value="ARU63289.1"/>
    <property type="molecule type" value="Genomic_DNA"/>
</dbReference>
<keyword evidence="2" id="KW-1133">Transmembrane helix</keyword>
<dbReference type="GO" id="GO:0005886">
    <property type="term" value="C:plasma membrane"/>
    <property type="evidence" value="ECO:0007669"/>
    <property type="project" value="TreeGrafter"/>
</dbReference>
<feature type="transmembrane region" description="Helical" evidence="2">
    <location>
        <begin position="119"/>
        <end position="149"/>
    </location>
</feature>
<proteinExistence type="inferred from homology"/>
<dbReference type="AlphaFoldDB" id="A0A1Y0ITH5"/>
<reference evidence="5" key="1">
    <citation type="submission" date="2017-05" db="EMBL/GenBank/DDBJ databases">
        <authorList>
            <person name="Sung H."/>
        </authorList>
    </citation>
    <scope>NUCLEOTIDE SEQUENCE [LARGE SCALE GENOMIC DNA]</scope>
    <source>
        <strain evidence="5">AR23208</strain>
    </source>
</reference>
<feature type="domain" description="Prepilin type IV endopeptidase peptidase" evidence="3">
    <location>
        <begin position="46"/>
        <end position="147"/>
    </location>
</feature>
<dbReference type="PANTHER" id="PTHR30487">
    <property type="entry name" value="TYPE 4 PREPILIN-LIKE PROTEINS LEADER PEPTIDE-PROCESSING ENZYME"/>
    <property type="match status" value="1"/>
</dbReference>
<evidence type="ECO:0000259" key="3">
    <source>
        <dbReference type="Pfam" id="PF01478"/>
    </source>
</evidence>
<feature type="transmembrane region" description="Helical" evidence="2">
    <location>
        <begin position="21"/>
        <end position="54"/>
    </location>
</feature>
<keyword evidence="2" id="KW-0472">Membrane</keyword>
<gene>
    <name evidence="4" type="ORF">CBW65_21615</name>
</gene>
<dbReference type="Pfam" id="PF01478">
    <property type="entry name" value="Peptidase_A24"/>
    <property type="match status" value="1"/>
</dbReference>
<name>A0A1Y0ITH5_9BACL</name>
<accession>A0A1Y0ITH5</accession>
<evidence type="ECO:0000256" key="2">
    <source>
        <dbReference type="SAM" id="Phobius"/>
    </source>
</evidence>
<feature type="transmembrane region" description="Helical" evidence="2">
    <location>
        <begin position="161"/>
        <end position="178"/>
    </location>
</feature>
<dbReference type="InterPro" id="IPR000045">
    <property type="entry name" value="Prepilin_IV_endopep_pep"/>
</dbReference>
<dbReference type="InterPro" id="IPR050882">
    <property type="entry name" value="Prepilin_peptidase/N-MTase"/>
</dbReference>
<keyword evidence="2" id="KW-0812">Transmembrane</keyword>
<dbReference type="KEGG" id="tum:CBW65_21615"/>
<evidence type="ECO:0000256" key="1">
    <source>
        <dbReference type="ARBA" id="ARBA00005801"/>
    </source>
</evidence>
<evidence type="ECO:0000313" key="5">
    <source>
        <dbReference type="Proteomes" id="UP000195437"/>
    </source>
</evidence>
<dbReference type="Proteomes" id="UP000195437">
    <property type="component" value="Chromosome"/>
</dbReference>
<organism evidence="4 5">
    <name type="scientific">Tumebacillus avium</name>
    <dbReference type="NCBI Taxonomy" id="1903704"/>
    <lineage>
        <taxon>Bacteria</taxon>
        <taxon>Bacillati</taxon>
        <taxon>Bacillota</taxon>
        <taxon>Bacilli</taxon>
        <taxon>Bacillales</taxon>
        <taxon>Alicyclobacillaceae</taxon>
        <taxon>Tumebacillus</taxon>
    </lineage>
</organism>
<evidence type="ECO:0000313" key="4">
    <source>
        <dbReference type="EMBL" id="ARU63289.1"/>
    </source>
</evidence>
<sequence>MGILQRVISKESWRSRLLCSAMAMTILLFVAVQGGLTGETFVVGTLFLVLITLTVTDLQSMLMPNRVVYPSLAVLFVLRLWIHQEPLMHYLLGFVAGFAALALLGLVSNGLGGGDVKVFAMIGLVLGVKGVLFALFFSCLWGTLIGLPLRWSGRIRPRQHIPFGPFILLGSLTAWAYGDAVWRWYWMQWG</sequence>